<dbReference type="Proteomes" id="UP000243579">
    <property type="component" value="Unassembled WGS sequence"/>
</dbReference>
<dbReference type="STRING" id="1202772.A0A1V9ZT53"/>
<dbReference type="SMART" id="SM00369">
    <property type="entry name" value="LRR_TYP"/>
    <property type="match status" value="9"/>
</dbReference>
<comment type="caution">
    <text evidence="3">The sequence shown here is derived from an EMBL/GenBank/DDBJ whole genome shotgun (WGS) entry which is preliminary data.</text>
</comment>
<dbReference type="InterPro" id="IPR032675">
    <property type="entry name" value="LRR_dom_sf"/>
</dbReference>
<dbReference type="EMBL" id="JNBR01000013">
    <property type="protein sequence ID" value="OQS01185.1"/>
    <property type="molecule type" value="Genomic_DNA"/>
</dbReference>
<evidence type="ECO:0000313" key="4">
    <source>
        <dbReference type="Proteomes" id="UP000243579"/>
    </source>
</evidence>
<dbReference type="SUPFAM" id="SSF52058">
    <property type="entry name" value="L domain-like"/>
    <property type="match status" value="1"/>
</dbReference>
<keyword evidence="2" id="KW-0677">Repeat</keyword>
<dbReference type="PROSITE" id="PS51450">
    <property type="entry name" value="LRR"/>
    <property type="match status" value="1"/>
</dbReference>
<dbReference type="Gene3D" id="3.80.10.10">
    <property type="entry name" value="Ribonuclease Inhibitor"/>
    <property type="match status" value="2"/>
</dbReference>
<organism evidence="3 4">
    <name type="scientific">Achlya hypogyna</name>
    <name type="common">Oomycete</name>
    <name type="synonym">Protoachlya hypogyna</name>
    <dbReference type="NCBI Taxonomy" id="1202772"/>
    <lineage>
        <taxon>Eukaryota</taxon>
        <taxon>Sar</taxon>
        <taxon>Stramenopiles</taxon>
        <taxon>Oomycota</taxon>
        <taxon>Saprolegniomycetes</taxon>
        <taxon>Saprolegniales</taxon>
        <taxon>Achlyaceae</taxon>
        <taxon>Achlya</taxon>
    </lineage>
</organism>
<sequence>MQTLAGRWSSRSAAELSATEIVRVANELLRTEPAESIVAHPTSCRPTRPVSASALRAATSELKKRLSADPPPPAEPTIELWLRAETTAASIALAEAALAAETLELQTSLTAPLALPFDLHLADAHLQALHAALGPRTDAYLTELYRGFRDLRRLLADAATAASDPVASLLHSQHRQLPAANVEGLVAQLQAAAPTASTLQPKALRLMVAHCDMAGDGLVDMRTFLSLVESVAPPRERCIRFAFRVLWPGALVSSGCNESLRIFKLVALVKDGRATQRCAAADADEALEWLQSFDEAALSLADWMVFHRRKSDALEADADFIAFIHSVWNVLAADVPSDGVLERQEQAAYAALLQTRHDAVTAQKAAHRRETLRQELCDLAGLVGAKCTALRDACSGLARATVQGAALCVDASILRHVFGQLHRLEALRILPVLSRLPDGPAMQGLVELDVAHAGLSSVPASLTSLVQLRVLRASNNLLSKGSVPNVPGLWPQLREVDLSANKFATLPEAFQAWTHVETCDLSGNQLVALADGVLSNWRSLRSLAVHDNRLTALPAALGLCVHLTTLACHRNALTALPAALASLPALQDVTFHHNKIDMEHTVPNLAGLRELTRCTLSHNELRSVPEPLRIGQLRALRALHLAHNHLRNLEEVDFSCLGQCTEVDLRHNRLARLPPSLFTIPHLRQLFVQANVLTALPVELAQALELVTLQAHTNHIVSVPDGLGAVASLAHVDLSHNRLATLPQAWVAFAHHRHPDGRLVLETLKLDGNPLASPLKEIVAAGSYTSPATQQLSVTLLKLVDYLQRTTTKRSKVEFATFQRLHWNDRKEYSLRVRKGQAKVATEYLEWAFRDHPVVSTKRFRSVLTELGCPWTELEWARILARFADTARVDLDRFLAAVEGVHAAAEDAGFPEQVLAYLADTASKVTVNVARAKVSRGVAPILSEPRCEEVVLPPPQPAATPTRRSTEARLRQQVLRQREHIAILQQQMQDHLRRGAIPAAHVAPPPPRSVTLQCFGATALASVNVPYDLNWTALDLKRHVETHHGIPVRNQILLAATATQRTRVANEVPMTSLLDAQPAPDLQLLVGAPVDAIYVPPCP</sequence>
<evidence type="ECO:0000256" key="2">
    <source>
        <dbReference type="ARBA" id="ARBA00022737"/>
    </source>
</evidence>
<reference evidence="3 4" key="1">
    <citation type="journal article" date="2014" name="Genome Biol. Evol.">
        <title>The secreted proteins of Achlya hypogyna and Thraustotheca clavata identify the ancestral oomycete secretome and reveal gene acquisitions by horizontal gene transfer.</title>
        <authorList>
            <person name="Misner I."/>
            <person name="Blouin N."/>
            <person name="Leonard G."/>
            <person name="Richards T.A."/>
            <person name="Lane C.E."/>
        </authorList>
    </citation>
    <scope>NUCLEOTIDE SEQUENCE [LARGE SCALE GENOMIC DNA]</scope>
    <source>
        <strain evidence="3 4">ATCC 48635</strain>
    </source>
</reference>
<accession>A0A1V9ZT53</accession>
<dbReference type="InterPro" id="IPR050216">
    <property type="entry name" value="LRR_domain-containing"/>
</dbReference>
<dbReference type="PANTHER" id="PTHR48051">
    <property type="match status" value="1"/>
</dbReference>
<keyword evidence="4" id="KW-1185">Reference proteome</keyword>
<dbReference type="AlphaFoldDB" id="A0A1V9ZT53"/>
<dbReference type="PANTHER" id="PTHR48051:SF1">
    <property type="entry name" value="RAS SUPPRESSOR PROTEIN 1"/>
    <property type="match status" value="1"/>
</dbReference>
<dbReference type="InterPro" id="IPR011992">
    <property type="entry name" value="EF-hand-dom_pair"/>
</dbReference>
<keyword evidence="1" id="KW-0433">Leucine-rich repeat</keyword>
<dbReference type="SUPFAM" id="SSF47473">
    <property type="entry name" value="EF-hand"/>
    <property type="match status" value="1"/>
</dbReference>
<name>A0A1V9ZT53_ACHHY</name>
<protein>
    <submittedName>
        <fullName evidence="3">Leucine rich repeat protein</fullName>
    </submittedName>
</protein>
<dbReference type="Pfam" id="PF13855">
    <property type="entry name" value="LRR_8"/>
    <property type="match status" value="1"/>
</dbReference>
<dbReference type="GO" id="GO:0005737">
    <property type="term" value="C:cytoplasm"/>
    <property type="evidence" value="ECO:0007669"/>
    <property type="project" value="TreeGrafter"/>
</dbReference>
<gene>
    <name evidence="3" type="ORF">ACHHYP_01768</name>
</gene>
<evidence type="ECO:0000313" key="3">
    <source>
        <dbReference type="EMBL" id="OQS01185.1"/>
    </source>
</evidence>
<dbReference type="InterPro" id="IPR003591">
    <property type="entry name" value="Leu-rich_rpt_typical-subtyp"/>
</dbReference>
<dbReference type="InterPro" id="IPR001611">
    <property type="entry name" value="Leu-rich_rpt"/>
</dbReference>
<dbReference type="OrthoDB" id="1668230at2759"/>
<evidence type="ECO:0000256" key="1">
    <source>
        <dbReference type="ARBA" id="ARBA00022614"/>
    </source>
</evidence>
<proteinExistence type="predicted"/>